<evidence type="ECO:0000256" key="4">
    <source>
        <dbReference type="ARBA" id="ARBA00022502"/>
    </source>
</evidence>
<keyword evidence="6 8" id="KW-1133">Transmembrane helix</keyword>
<reference evidence="9" key="2">
    <citation type="submission" date="2014-06" db="EMBL/GenBank/DDBJ databases">
        <title>The complete genome of Blastobotrys (Arxula) adeninivorans LS3 - a yeast of biotechnological interest.</title>
        <authorList>
            <person name="Kunze G."/>
            <person name="Gaillardin C."/>
            <person name="Czernicka M."/>
            <person name="Durrens P."/>
            <person name="Martin T."/>
            <person name="Boer E."/>
            <person name="Gabaldon T."/>
            <person name="Cruz J."/>
            <person name="Talla E."/>
            <person name="Marck C."/>
            <person name="Goffeau A."/>
            <person name="Barbe V."/>
            <person name="Baret P."/>
            <person name="Baronian K."/>
            <person name="Beier S."/>
            <person name="Bleykasten C."/>
            <person name="Bode R."/>
            <person name="Casaregola S."/>
            <person name="Despons L."/>
            <person name="Fairhead C."/>
            <person name="Giersberg M."/>
            <person name="Gierski P."/>
            <person name="Hahnel U."/>
            <person name="Hartmann A."/>
            <person name="Jankowska D."/>
            <person name="Jubin C."/>
            <person name="Jung P."/>
            <person name="Lafontaine I."/>
            <person name="Leh-Louis V."/>
            <person name="Lemaire M."/>
            <person name="Marcet-Houben M."/>
            <person name="Mascher M."/>
            <person name="Morel G."/>
            <person name="Richard G.-F."/>
            <person name="Riechen J."/>
            <person name="Sacerdot C."/>
            <person name="Sarkar A."/>
            <person name="Savel G."/>
            <person name="Schacherer J."/>
            <person name="Sherman D."/>
            <person name="Straub M.-L."/>
            <person name="Stein N."/>
            <person name="Thierry A."/>
            <person name="Trautwein-Schult A."/>
            <person name="Westhof E."/>
            <person name="Worch S."/>
            <person name="Dujon B."/>
            <person name="Souciet J.-L."/>
            <person name="Wincker P."/>
            <person name="Scholz U."/>
            <person name="Neuveglise N."/>
        </authorList>
    </citation>
    <scope>NUCLEOTIDE SEQUENCE</scope>
    <source>
        <strain evidence="9">LS3</strain>
    </source>
</reference>
<accession>A0A060T7E6</accession>
<feature type="transmembrane region" description="Helical" evidence="8">
    <location>
        <begin position="432"/>
        <end position="449"/>
    </location>
</feature>
<dbReference type="GO" id="GO:0006506">
    <property type="term" value="P:GPI anchor biosynthetic process"/>
    <property type="evidence" value="ECO:0007669"/>
    <property type="project" value="UniProtKB-UniPathway"/>
</dbReference>
<dbReference type="PhylomeDB" id="A0A060T7E6"/>
<comment type="pathway">
    <text evidence="2 8">Glycolipid biosynthesis; glycosylphosphatidylinositol-anchor biosynthesis.</text>
</comment>
<dbReference type="GO" id="GO:0072659">
    <property type="term" value="P:protein localization to plasma membrane"/>
    <property type="evidence" value="ECO:0007669"/>
    <property type="project" value="TreeGrafter"/>
</dbReference>
<evidence type="ECO:0000256" key="7">
    <source>
        <dbReference type="ARBA" id="ARBA00023136"/>
    </source>
</evidence>
<proteinExistence type="inferred from homology"/>
<dbReference type="PANTHER" id="PTHR20661">
    <property type="entry name" value="PHOSPHATIDYLINOSITOL-GLYCAN BIOSYNTHESIS CLASS W PROTEIN"/>
    <property type="match status" value="1"/>
</dbReference>
<comment type="function">
    <text evidence="8">A acetyltransferase, which acetylates the inositol ring of phosphatidylinositol during biosynthesis of GPI-anchor.</text>
</comment>
<feature type="transmembrane region" description="Helical" evidence="8">
    <location>
        <begin position="179"/>
        <end position="197"/>
    </location>
</feature>
<dbReference type="Pfam" id="PF06423">
    <property type="entry name" value="GWT1"/>
    <property type="match status" value="1"/>
</dbReference>
<evidence type="ECO:0000256" key="6">
    <source>
        <dbReference type="ARBA" id="ARBA00022989"/>
    </source>
</evidence>
<evidence type="ECO:0000256" key="8">
    <source>
        <dbReference type="RuleBase" id="RU280819"/>
    </source>
</evidence>
<evidence type="ECO:0000256" key="3">
    <source>
        <dbReference type="ARBA" id="ARBA00007559"/>
    </source>
</evidence>
<feature type="transmembrane region" description="Helical" evidence="8">
    <location>
        <begin position="317"/>
        <end position="339"/>
    </location>
</feature>
<keyword evidence="7 8" id="KW-0472">Membrane</keyword>
<dbReference type="AlphaFoldDB" id="A0A060T7E6"/>
<keyword evidence="8" id="KW-0808">Transferase</keyword>
<evidence type="ECO:0000313" key="9">
    <source>
        <dbReference type="EMBL" id="CDP36883.1"/>
    </source>
</evidence>
<dbReference type="GO" id="GO:0005789">
    <property type="term" value="C:endoplasmic reticulum membrane"/>
    <property type="evidence" value="ECO:0007669"/>
    <property type="project" value="UniProtKB-SubCell"/>
</dbReference>
<comment type="caution">
    <text evidence="8">Lacks conserved residue(s) required for the propagation of feature annotation.</text>
</comment>
<evidence type="ECO:0000256" key="1">
    <source>
        <dbReference type="ARBA" id="ARBA00004477"/>
    </source>
</evidence>
<dbReference type="InterPro" id="IPR009447">
    <property type="entry name" value="PIGW/GWT1"/>
</dbReference>
<evidence type="ECO:0000256" key="2">
    <source>
        <dbReference type="ARBA" id="ARBA00004687"/>
    </source>
</evidence>
<feature type="transmembrane region" description="Helical" evidence="8">
    <location>
        <begin position="89"/>
        <end position="106"/>
    </location>
</feature>
<dbReference type="EC" id="2.3.-.-" evidence="8"/>
<comment type="similarity">
    <text evidence="3 8">Belongs to the PIGW family.</text>
</comment>
<dbReference type="PIRSF" id="PIRSF017321">
    <property type="entry name" value="GWT1"/>
    <property type="match status" value="1"/>
</dbReference>
<keyword evidence="4 8" id="KW-0337">GPI-anchor biosynthesis</keyword>
<protein>
    <recommendedName>
        <fullName evidence="8">GPI-anchored wall transfer protein</fullName>
        <ecNumber evidence="8">2.3.-.-</ecNumber>
    </recommendedName>
</protein>
<organism evidence="9">
    <name type="scientific">Blastobotrys adeninivorans</name>
    <name type="common">Yeast</name>
    <name type="synonym">Arxula adeninivorans</name>
    <dbReference type="NCBI Taxonomy" id="409370"/>
    <lineage>
        <taxon>Eukaryota</taxon>
        <taxon>Fungi</taxon>
        <taxon>Dikarya</taxon>
        <taxon>Ascomycota</taxon>
        <taxon>Saccharomycotina</taxon>
        <taxon>Dipodascomycetes</taxon>
        <taxon>Dipodascales</taxon>
        <taxon>Trichomonascaceae</taxon>
        <taxon>Blastobotrys</taxon>
    </lineage>
</organism>
<name>A0A060T7E6_BLAAD</name>
<comment type="subcellular location">
    <subcellularLocation>
        <location evidence="1 8">Endoplasmic reticulum membrane</location>
        <topology evidence="1 8">Multi-pass membrane protein</topology>
    </subcellularLocation>
</comment>
<keyword evidence="8" id="KW-0256">Endoplasmic reticulum</keyword>
<feature type="transmembrane region" description="Helical" evidence="8">
    <location>
        <begin position="359"/>
        <end position="379"/>
    </location>
</feature>
<reference evidence="9" key="1">
    <citation type="submission" date="2014-02" db="EMBL/GenBank/DDBJ databases">
        <authorList>
            <person name="Genoscope - CEA"/>
        </authorList>
    </citation>
    <scope>NUCLEOTIDE SEQUENCE</scope>
    <source>
        <strain evidence="9">LS3</strain>
    </source>
</reference>
<keyword evidence="5 8" id="KW-0812">Transmembrane</keyword>
<feature type="transmembrane region" description="Helical" evidence="8">
    <location>
        <begin position="461"/>
        <end position="479"/>
    </location>
</feature>
<sequence>MSELTPDQIEQSMSYKLRHEQFVSGLSGGDVMETYIVTLVTVSSYVTWIALDRIDYFKDKYAIPQLLTDFALLWIGPLMALTVYSSAPVLLNILLITPGILILSTTSRPKAKATASSAGSKTDPSDSALSKYLPRKSSLTCYRAGMMVVTCLAILAVDFKEFPRRFAKVETWGTSLMDLGVGSFVFSMGVVSARAKLVDAYHQTKTPLCKRFLTCTRQSAAVLLLGAIRLLAVKSVEYHEHVTEYGVHWNFFVTLGLLPPFECLFDIIGDKIPCAVGSLIVGGLYELALDQTDLGKFVLTAPRTDLISQNKEGIFSFFGYLSIFLAGKSTGFYVLPAGVSAKGLLFPSAKSNVITKPKWWNSFVPFVSALIYGALYLGITQVVPVSRRLANLSYVLWVVSFNSAFLGLFELLRPFSTGRVPVSLQAVNTNGLAVFLVANLLTGLINMSIKTLDSSRVEAMSALSAYALALFAFAIILYAKGIRIKI</sequence>
<dbReference type="EMBL" id="HG937692">
    <property type="protein sequence ID" value="CDP36883.1"/>
    <property type="molecule type" value="Genomic_DNA"/>
</dbReference>
<gene>
    <name evidence="9" type="ORF">GNLVRS02_ARAD1B23188g</name>
</gene>
<feature type="transmembrane region" description="Helical" evidence="8">
    <location>
        <begin position="391"/>
        <end position="412"/>
    </location>
</feature>
<feature type="transmembrane region" description="Helical" evidence="8">
    <location>
        <begin position="140"/>
        <end position="159"/>
    </location>
</feature>
<dbReference type="UniPathway" id="UPA00196"/>
<dbReference type="GO" id="GO:0032216">
    <property type="term" value="F:glucosaminyl-phosphatidylinositol O-acyltransferase activity"/>
    <property type="evidence" value="ECO:0007669"/>
    <property type="project" value="TreeGrafter"/>
</dbReference>
<keyword evidence="8" id="KW-0012">Acyltransferase</keyword>
<evidence type="ECO:0000256" key="5">
    <source>
        <dbReference type="ARBA" id="ARBA00022692"/>
    </source>
</evidence>
<dbReference type="PANTHER" id="PTHR20661:SF0">
    <property type="entry name" value="PHOSPHATIDYLINOSITOL-GLYCAN BIOSYNTHESIS CLASS W PROTEIN"/>
    <property type="match status" value="1"/>
</dbReference>